<dbReference type="GeneID" id="100373604"/>
<sequence length="287" mass="32753">MVKLHIKRGDESQFLYETTVTTTIDQVNKEVTDVYNDRLKITRICYEMEELSKHGTALPPNMQGLTDDQIEDLKLKDEWGDKCEPSGGSVYCQDTIGRRNGKAPNEKMAEVITKTISEAKAIISKDQVLRDVVLTKKMTKDALDLLRGAVTIVYPMNLPPHDPIRLEFENNIDLTGTQASKEVIEEQEASLWFSGKEMIRGKKVSDYLGKNEKTKIIAKLQKRGHGAPARETPFSEEERKAMMAHAYRKQEEWKKLNEDSEDAYMNAKWADSGALKRQFHGIKDVKF</sequence>
<evidence type="ECO:0000256" key="1">
    <source>
        <dbReference type="ARBA" id="ARBA00009619"/>
    </source>
</evidence>
<name>A0ABM0GJ67_SACKO</name>
<evidence type="ECO:0000313" key="2">
    <source>
        <dbReference type="Proteomes" id="UP000694865"/>
    </source>
</evidence>
<dbReference type="PANTHER" id="PTHR13238:SF0">
    <property type="entry name" value="CILIA- AND FLAGELLA-ASSOCIATED PROTEIN 298"/>
    <property type="match status" value="1"/>
</dbReference>
<dbReference type="InterPro" id="IPR021298">
    <property type="entry name" value="CFAP298"/>
</dbReference>
<gene>
    <name evidence="3" type="primary">LOC100373604</name>
</gene>
<reference evidence="3" key="1">
    <citation type="submission" date="2025-08" db="UniProtKB">
        <authorList>
            <consortium name="RefSeq"/>
        </authorList>
    </citation>
    <scope>IDENTIFICATION</scope>
    <source>
        <tissue evidence="3">Testes</tissue>
    </source>
</reference>
<dbReference type="PANTHER" id="PTHR13238">
    <property type="entry name" value="PROTEIN C21ORF59"/>
    <property type="match status" value="1"/>
</dbReference>
<protein>
    <submittedName>
        <fullName evidence="3">UPF0769 protein C21orf59-like</fullName>
    </submittedName>
</protein>
<dbReference type="Proteomes" id="UP000694865">
    <property type="component" value="Unplaced"/>
</dbReference>
<keyword evidence="2" id="KW-1185">Reference proteome</keyword>
<dbReference type="Pfam" id="PF11069">
    <property type="entry name" value="CFAP298"/>
    <property type="match status" value="1"/>
</dbReference>
<accession>A0ABM0GJ67</accession>
<comment type="similarity">
    <text evidence="1">Belongs to the CFAP298 family.</text>
</comment>
<organism evidence="2 3">
    <name type="scientific">Saccoglossus kowalevskii</name>
    <name type="common">Acorn worm</name>
    <dbReference type="NCBI Taxonomy" id="10224"/>
    <lineage>
        <taxon>Eukaryota</taxon>
        <taxon>Metazoa</taxon>
        <taxon>Hemichordata</taxon>
        <taxon>Enteropneusta</taxon>
        <taxon>Harrimaniidae</taxon>
        <taxon>Saccoglossus</taxon>
    </lineage>
</organism>
<proteinExistence type="inferred from homology"/>
<dbReference type="RefSeq" id="XP_002731017.1">
    <property type="nucleotide sequence ID" value="XM_002730971.2"/>
</dbReference>
<evidence type="ECO:0000313" key="3">
    <source>
        <dbReference type="RefSeq" id="XP_002731017.1"/>
    </source>
</evidence>